<evidence type="ECO:0000259" key="7">
    <source>
        <dbReference type="PROSITE" id="PS50011"/>
    </source>
</evidence>
<dbReference type="VEuPathDB" id="TriTrypDB:TcIL3000_0_02850"/>
<keyword evidence="1" id="KW-0723">Serine/threonine-protein kinase</keyword>
<keyword evidence="9" id="KW-1185">Reference proteome</keyword>
<dbReference type="Proteomes" id="UP000000702">
    <property type="component" value="Unassembled WGS sequence"/>
</dbReference>
<keyword evidence="4" id="KW-0418">Kinase</keyword>
<reference evidence="9" key="1">
    <citation type="submission" date="2011-07" db="EMBL/GenBank/DDBJ databases">
        <title>Divergent evolution of antigenic variation in African trypanosomes.</title>
        <authorList>
            <person name="Jackson A.P."/>
            <person name="Berry A."/>
            <person name="Allison H.C."/>
            <person name="Burton P."/>
            <person name="Anderson J."/>
            <person name="Aslett M."/>
            <person name="Brown R."/>
            <person name="Corton N."/>
            <person name="Harris D."/>
            <person name="Hauser H."/>
            <person name="Gamble J."/>
            <person name="Gilderthorp R."/>
            <person name="McQuillan J."/>
            <person name="Quail M.A."/>
            <person name="Sanders M."/>
            <person name="Van Tonder A."/>
            <person name="Ginger M.L."/>
            <person name="Donelson J.E."/>
            <person name="Field M.C."/>
            <person name="Barry J.D."/>
            <person name="Berriman M."/>
            <person name="Hertz-Fowler C."/>
        </authorList>
    </citation>
    <scope>NUCLEOTIDE SEQUENCE [LARGE SCALE GENOMIC DNA]</scope>
    <source>
        <strain evidence="9">IL3000</strain>
    </source>
</reference>
<dbReference type="GO" id="GO:0005524">
    <property type="term" value="F:ATP binding"/>
    <property type="evidence" value="ECO:0007669"/>
    <property type="project" value="UniProtKB-KW"/>
</dbReference>
<evidence type="ECO:0000313" key="8">
    <source>
        <dbReference type="EMBL" id="CCD11635.1"/>
    </source>
</evidence>
<reference evidence="8 9" key="2">
    <citation type="journal article" date="2012" name="Proc. Natl. Acad. Sci. U.S.A.">
        <title>Antigenic diversity is generated by distinct evolutionary mechanisms in African trypanosome species.</title>
        <authorList>
            <person name="Jackson A.P."/>
            <person name="Berry A."/>
            <person name="Aslett M."/>
            <person name="Allison H.C."/>
            <person name="Burton P."/>
            <person name="Vavrova-Anderson J."/>
            <person name="Brown R."/>
            <person name="Browne H."/>
            <person name="Corton N."/>
            <person name="Hauser H."/>
            <person name="Gamble J."/>
            <person name="Gilderthorp R."/>
            <person name="Marcello L."/>
            <person name="McQuillan J."/>
            <person name="Otto T.D."/>
            <person name="Quail M.A."/>
            <person name="Sanders M.J."/>
            <person name="van Tonder A."/>
            <person name="Ginger M.L."/>
            <person name="Field M.C."/>
            <person name="Barry J.D."/>
            <person name="Hertz-Fowler C."/>
            <person name="Berriman M."/>
        </authorList>
    </citation>
    <scope>NUCLEOTIDE SEQUENCE [LARGE SCALE GENOMIC DNA]</scope>
    <source>
        <strain evidence="8 9">IL3000</strain>
    </source>
</reference>
<protein>
    <submittedName>
        <fullName evidence="8">WGS project CAEQ00000000 data, annotated contig 103</fullName>
    </submittedName>
</protein>
<comment type="caution">
    <text evidence="8">The sequence shown here is derived from an EMBL/GenBank/DDBJ whole genome shotgun (WGS) entry which is preliminary data.</text>
</comment>
<evidence type="ECO:0000256" key="4">
    <source>
        <dbReference type="ARBA" id="ARBA00022777"/>
    </source>
</evidence>
<feature type="domain" description="Protein kinase" evidence="7">
    <location>
        <begin position="233"/>
        <end position="826"/>
    </location>
</feature>
<sequence length="1024" mass="113090">MAAEKALDKGLYNVLRKLHTHPDVEAVVVDRLRHWRRRWREATSVVTTKVPRRDATGAEESWVSKPIGRRRAHSAVTSTAAPLSSDARIRPPHTVLALHHPQVLVLTNGESDIIHCESIQNKVRKTDGGVQIEHLLPIERDFYGAQIYFQETRANATKSYRRRRAASLPAVSNVKFSGVMDSSACHSGGVSTWRNHRGTSEQIACSNKSEKQELRAIRKMRIAESLQDLYVFHPGTDHIGCGGFSRVYRAIPLFQGRPIASGPCSDGGSSTVAVFPFVAIKVIPRTQLEGRGIAPAINICGDRDNEIRCRKSAMLKSPKRNGACECFSCLKAADAVDWWQRYRVEEEISILGSLNHSGCPQIIEALETPEELAIVMDMGRGSIDALQYVRAYGALNESHASLIVYQLLEIVNYLHNKKKIIHRDIKPENVLLSSVDVPMCVVQELLAGDICSKHQRLAKHQQTVSGSENVIRATSKKCRSKNGWCRCSMCPDTSGKKTCTFPCAYWGSVTNGRTPFDEERELLKVTLIDFGLSCHTTGRCDVYYPLPPESVGLGRQIPLRTADESHASNEVLMTHAQPETPLGSSSAPFGVLDAECRGLHPGADVKGISVAEVDMPEISGKLDAAEVLNSTNHASCVVHHVNGIPTSCASVSGSPCEPKHRSSSQRQHVEHSRMLISTSGGCANAHSDNASDSCHTLSTSLPRDSDYDEGPLVHLVPCGTEDYLAPEMLKWIWQKGWKSRAMTISEARKLDAYAIGIVSYILLSGCYPFKKEACEAVWRQKSFSSVARALRKQDISEEAIDFLESLLEPQPDTRYGTLEALKHPWVKKGAVLARNLSLVPRPMAELFNHQREEAVERSRQGNRCVPCSDATLVRQVVGAVSDFTRSADERESADVANEAGKTESEAMTADTRPERCCSDLSAGSNELSEPLHLTQYTSAPPPDFEVECNGRRASEQHAAKNCMSHIRETTHNCSSLELSLPLQKDQMHDDAKGRHHAGTTNEVIREESGNSDMFLLLYEKMMSE</sequence>
<dbReference type="SMART" id="SM00220">
    <property type="entry name" value="S_TKc"/>
    <property type="match status" value="1"/>
</dbReference>
<dbReference type="EMBL" id="CAEQ01000392">
    <property type="protein sequence ID" value="CCD11635.1"/>
    <property type="molecule type" value="Genomic_DNA"/>
</dbReference>
<gene>
    <name evidence="8" type="ORF">TCIL3000_0_02850</name>
</gene>
<evidence type="ECO:0000313" key="9">
    <source>
        <dbReference type="Proteomes" id="UP000000702"/>
    </source>
</evidence>
<accession>F9W3C5</accession>
<evidence type="ECO:0000256" key="3">
    <source>
        <dbReference type="ARBA" id="ARBA00022741"/>
    </source>
</evidence>
<organism evidence="8 9">
    <name type="scientific">Trypanosoma congolense (strain IL3000)</name>
    <dbReference type="NCBI Taxonomy" id="1068625"/>
    <lineage>
        <taxon>Eukaryota</taxon>
        <taxon>Discoba</taxon>
        <taxon>Euglenozoa</taxon>
        <taxon>Kinetoplastea</taxon>
        <taxon>Metakinetoplastina</taxon>
        <taxon>Trypanosomatida</taxon>
        <taxon>Trypanosomatidae</taxon>
        <taxon>Trypanosoma</taxon>
        <taxon>Nannomonas</taxon>
    </lineage>
</organism>
<proteinExistence type="predicted"/>
<dbReference type="InterPro" id="IPR050205">
    <property type="entry name" value="CDPK_Ser/Thr_kinases"/>
</dbReference>
<feature type="region of interest" description="Disordered" evidence="6">
    <location>
        <begin position="887"/>
        <end position="914"/>
    </location>
</feature>
<keyword evidence="5" id="KW-0067">ATP-binding</keyword>
<evidence type="ECO:0000256" key="2">
    <source>
        <dbReference type="ARBA" id="ARBA00022679"/>
    </source>
</evidence>
<dbReference type="SUPFAM" id="SSF56112">
    <property type="entry name" value="Protein kinase-like (PK-like)"/>
    <property type="match status" value="1"/>
</dbReference>
<dbReference type="Gene3D" id="1.10.510.10">
    <property type="entry name" value="Transferase(Phosphotransferase) domain 1"/>
    <property type="match status" value="2"/>
</dbReference>
<name>F9W3C5_TRYCI</name>
<dbReference type="PROSITE" id="PS50011">
    <property type="entry name" value="PROTEIN_KINASE_DOM"/>
    <property type="match status" value="1"/>
</dbReference>
<dbReference type="OMA" id="FSTHRRE"/>
<evidence type="ECO:0000256" key="5">
    <source>
        <dbReference type="ARBA" id="ARBA00022840"/>
    </source>
</evidence>
<dbReference type="PROSITE" id="PS00108">
    <property type="entry name" value="PROTEIN_KINASE_ST"/>
    <property type="match status" value="1"/>
</dbReference>
<keyword evidence="3" id="KW-0547">Nucleotide-binding</keyword>
<dbReference type="InterPro" id="IPR000719">
    <property type="entry name" value="Prot_kinase_dom"/>
</dbReference>
<keyword evidence="2" id="KW-0808">Transferase</keyword>
<dbReference type="AlphaFoldDB" id="F9W3C5"/>
<dbReference type="PANTHER" id="PTHR24349">
    <property type="entry name" value="SERINE/THREONINE-PROTEIN KINASE"/>
    <property type="match status" value="1"/>
</dbReference>
<dbReference type="GO" id="GO:0004674">
    <property type="term" value="F:protein serine/threonine kinase activity"/>
    <property type="evidence" value="ECO:0007669"/>
    <property type="project" value="UniProtKB-KW"/>
</dbReference>
<dbReference type="Pfam" id="PF00069">
    <property type="entry name" value="Pkinase"/>
    <property type="match status" value="2"/>
</dbReference>
<evidence type="ECO:0000256" key="6">
    <source>
        <dbReference type="SAM" id="MobiDB-lite"/>
    </source>
</evidence>
<dbReference type="InterPro" id="IPR008271">
    <property type="entry name" value="Ser/Thr_kinase_AS"/>
</dbReference>
<evidence type="ECO:0000256" key="1">
    <source>
        <dbReference type="ARBA" id="ARBA00022527"/>
    </source>
</evidence>
<dbReference type="InterPro" id="IPR011009">
    <property type="entry name" value="Kinase-like_dom_sf"/>
</dbReference>